<feature type="domain" description="DUF4806" evidence="1">
    <location>
        <begin position="50"/>
        <end position="117"/>
    </location>
</feature>
<dbReference type="PANTHER" id="PTHR34153:SF2">
    <property type="entry name" value="SI:CH211-262H13.3-RELATED"/>
    <property type="match status" value="1"/>
</dbReference>
<dbReference type="Pfam" id="PF16064">
    <property type="entry name" value="DUF4806"/>
    <property type="match status" value="1"/>
</dbReference>
<proteinExistence type="predicted"/>
<dbReference type="PANTHER" id="PTHR34153">
    <property type="entry name" value="SI:CH211-262H13.3-RELATED-RELATED"/>
    <property type="match status" value="1"/>
</dbReference>
<keyword evidence="3" id="KW-1185">Reference proteome</keyword>
<evidence type="ECO:0000313" key="2">
    <source>
        <dbReference type="EMBL" id="KMQ86067.1"/>
    </source>
</evidence>
<evidence type="ECO:0000259" key="1">
    <source>
        <dbReference type="Pfam" id="PF16064"/>
    </source>
</evidence>
<dbReference type="EMBL" id="LBMM01012659">
    <property type="protein sequence ID" value="KMQ86067.1"/>
    <property type="molecule type" value="Genomic_DNA"/>
</dbReference>
<gene>
    <name evidence="2" type="ORF">RF55_15063</name>
</gene>
<name>A0A0J7K6U9_LASNI</name>
<organism evidence="2 3">
    <name type="scientific">Lasius niger</name>
    <name type="common">Black garden ant</name>
    <dbReference type="NCBI Taxonomy" id="67767"/>
    <lineage>
        <taxon>Eukaryota</taxon>
        <taxon>Metazoa</taxon>
        <taxon>Ecdysozoa</taxon>
        <taxon>Arthropoda</taxon>
        <taxon>Hexapoda</taxon>
        <taxon>Insecta</taxon>
        <taxon>Pterygota</taxon>
        <taxon>Neoptera</taxon>
        <taxon>Endopterygota</taxon>
        <taxon>Hymenoptera</taxon>
        <taxon>Apocrita</taxon>
        <taxon>Aculeata</taxon>
        <taxon>Formicoidea</taxon>
        <taxon>Formicidae</taxon>
        <taxon>Formicinae</taxon>
        <taxon>Lasius</taxon>
        <taxon>Lasius</taxon>
    </lineage>
</organism>
<evidence type="ECO:0000313" key="3">
    <source>
        <dbReference type="Proteomes" id="UP000036403"/>
    </source>
</evidence>
<comment type="caution">
    <text evidence="2">The sequence shown here is derived from an EMBL/GenBank/DDBJ whole genome shotgun (WGS) entry which is preliminary data.</text>
</comment>
<reference evidence="2 3" key="1">
    <citation type="submission" date="2015-04" db="EMBL/GenBank/DDBJ databases">
        <title>Lasius niger genome sequencing.</title>
        <authorList>
            <person name="Konorov E.A."/>
            <person name="Nikitin M.A."/>
            <person name="Kirill M.V."/>
            <person name="Chang P."/>
        </authorList>
    </citation>
    <scope>NUCLEOTIDE SEQUENCE [LARGE SCALE GENOMIC DNA]</scope>
    <source>
        <tissue evidence="2">Whole</tissue>
    </source>
</reference>
<dbReference type="PaxDb" id="67767-A0A0J7K6U9"/>
<dbReference type="OrthoDB" id="7553745at2759"/>
<protein>
    <submittedName>
        <fullName evidence="2">Coiled-coil domain-containing protein 65</fullName>
    </submittedName>
</protein>
<dbReference type="Proteomes" id="UP000036403">
    <property type="component" value="Unassembled WGS sequence"/>
</dbReference>
<dbReference type="InterPro" id="IPR032071">
    <property type="entry name" value="DUF4806"/>
</dbReference>
<sequence>MEDHFKKMYTAITTVTLGIQDLNVRLTNIEKQNNQHKSKASATDTSNIQQSFPFKNINEVTAFENRLSQSVDEYNEFVLYISHIGGSSAKENLIRIYRTLFSNEVAKESSWKGLQNHFRISSLKSILMGIQATILDQHHFTNKEFEDVTKEWFRQGGQRLSRQQKDFEEVNPQVI</sequence>
<accession>A0A0J7K6U9</accession>
<dbReference type="AlphaFoldDB" id="A0A0J7K6U9"/>